<protein>
    <submittedName>
        <fullName evidence="4">Protein FAM98B isoform X1</fullName>
    </submittedName>
</protein>
<dbReference type="GeneID" id="106563406"/>
<dbReference type="Proteomes" id="UP001652741">
    <property type="component" value="Chromosome ssa11"/>
</dbReference>
<dbReference type="RefSeq" id="XP_045546028.1">
    <property type="nucleotide sequence ID" value="XM_045690072.1"/>
</dbReference>
<organism evidence="3 4">
    <name type="scientific">Salmo salar</name>
    <name type="common">Atlantic salmon</name>
    <dbReference type="NCBI Taxonomy" id="8030"/>
    <lineage>
        <taxon>Eukaryota</taxon>
        <taxon>Metazoa</taxon>
        <taxon>Chordata</taxon>
        <taxon>Craniata</taxon>
        <taxon>Vertebrata</taxon>
        <taxon>Euteleostomi</taxon>
        <taxon>Actinopterygii</taxon>
        <taxon>Neopterygii</taxon>
        <taxon>Teleostei</taxon>
        <taxon>Protacanthopterygii</taxon>
        <taxon>Salmoniformes</taxon>
        <taxon>Salmonidae</taxon>
        <taxon>Salmoninae</taxon>
        <taxon>Salmo</taxon>
    </lineage>
</organism>
<dbReference type="PANTHER" id="PTHR31353">
    <property type="entry name" value="FAM98"/>
    <property type="match status" value="1"/>
</dbReference>
<keyword evidence="3" id="KW-1185">Reference proteome</keyword>
<evidence type="ECO:0000313" key="4">
    <source>
        <dbReference type="RefSeq" id="XP_045546028.1"/>
    </source>
</evidence>
<proteinExistence type="inferred from homology"/>
<feature type="compositionally biased region" description="Basic residues" evidence="2">
    <location>
        <begin position="353"/>
        <end position="365"/>
    </location>
</feature>
<name>A0ABM3CHI4_SALSA</name>
<feature type="region of interest" description="Disordered" evidence="2">
    <location>
        <begin position="313"/>
        <end position="365"/>
    </location>
</feature>
<sequence length="365" mass="41287">MCSIESIMERDIGTIYAIKSIGYTSSVCVRRCRCDELPCPLLTWLASELRALCSELQDRKTGVVLVGELRTLLTELLCPYTALTTDPLSPPLLNKVTGERLEFMVSELQAARILQHKELHPEDEKSEVKSEKEQRVEDPSIVDTKNWCKEYEDGQEMEQGDRKEETERELALLLQTLNMDESSRLTDVCHQVESRLAILPCGYVTEPLLDTNLNSEQWRHVQKINQALLEDYHCRRQMMIKRFQVTLQSFAWGEKEKERSEVLASIPPLSSLPLVSQVSMSLLLAARKDQSYILPVKAGESTEVYKVLMGSVPDRGGRPGEIEAPMPMWEGRREGGGRGRGRGGPRGGGGQKRQNRSGKKTNKRE</sequence>
<dbReference type="Pfam" id="PF10239">
    <property type="entry name" value="DUF2465"/>
    <property type="match status" value="2"/>
</dbReference>
<feature type="compositionally biased region" description="Gly residues" evidence="2">
    <location>
        <begin position="342"/>
        <end position="351"/>
    </location>
</feature>
<dbReference type="InterPro" id="IPR018797">
    <property type="entry name" value="FAM98"/>
</dbReference>
<dbReference type="PANTHER" id="PTHR31353:SF5">
    <property type="entry name" value="IM:7138535"/>
    <property type="match status" value="1"/>
</dbReference>
<gene>
    <name evidence="4" type="primary">im:7138535</name>
</gene>
<evidence type="ECO:0000256" key="2">
    <source>
        <dbReference type="SAM" id="MobiDB-lite"/>
    </source>
</evidence>
<reference evidence="4" key="1">
    <citation type="submission" date="2025-08" db="UniProtKB">
        <authorList>
            <consortium name="RefSeq"/>
        </authorList>
    </citation>
    <scope>IDENTIFICATION</scope>
</reference>
<evidence type="ECO:0000313" key="3">
    <source>
        <dbReference type="Proteomes" id="UP001652741"/>
    </source>
</evidence>
<evidence type="ECO:0000256" key="1">
    <source>
        <dbReference type="ARBA" id="ARBA00007218"/>
    </source>
</evidence>
<comment type="similarity">
    <text evidence="1">Belongs to the FAM98 family.</text>
</comment>
<accession>A0ABM3CHI4</accession>